<organism evidence="2 3">
    <name type="scientific">Dothidotthia symphoricarpi CBS 119687</name>
    <dbReference type="NCBI Taxonomy" id="1392245"/>
    <lineage>
        <taxon>Eukaryota</taxon>
        <taxon>Fungi</taxon>
        <taxon>Dikarya</taxon>
        <taxon>Ascomycota</taxon>
        <taxon>Pezizomycotina</taxon>
        <taxon>Dothideomycetes</taxon>
        <taxon>Pleosporomycetidae</taxon>
        <taxon>Pleosporales</taxon>
        <taxon>Dothidotthiaceae</taxon>
        <taxon>Dothidotthia</taxon>
    </lineage>
</organism>
<dbReference type="RefSeq" id="XP_033519199.1">
    <property type="nucleotide sequence ID" value="XM_033662025.1"/>
</dbReference>
<dbReference type="GeneID" id="54402457"/>
<dbReference type="Proteomes" id="UP000799771">
    <property type="component" value="Unassembled WGS sequence"/>
</dbReference>
<dbReference type="EMBL" id="ML977518">
    <property type="protein sequence ID" value="KAF2124806.1"/>
    <property type="molecule type" value="Genomic_DNA"/>
</dbReference>
<accession>A0A6A5ZZU7</accession>
<sequence length="177" mass="19627">MMGCFDNTSTSCGKRLFTDGLLMSHISPATKIQPPFICTHTYQRVTSTTPHSQCTIRTTHQVPRQPAAPALSYKDQSKPYTPQPIPSVNPPKNSLPPRSIRCLNQQTLSWMHTKSLPPSPFSLPGVRVEGRRGFGAVRRQEDRPLATIFEYGAPLIPCGGLRNLSVGTLYIFVHELV</sequence>
<keyword evidence="3" id="KW-1185">Reference proteome</keyword>
<evidence type="ECO:0000313" key="3">
    <source>
        <dbReference type="Proteomes" id="UP000799771"/>
    </source>
</evidence>
<evidence type="ECO:0000313" key="2">
    <source>
        <dbReference type="EMBL" id="KAF2124806.1"/>
    </source>
</evidence>
<protein>
    <submittedName>
        <fullName evidence="2">Uncharacterized protein</fullName>
    </submittedName>
</protein>
<proteinExistence type="predicted"/>
<gene>
    <name evidence="2" type="ORF">P153DRAFT_128196</name>
</gene>
<feature type="region of interest" description="Disordered" evidence="1">
    <location>
        <begin position="56"/>
        <end position="97"/>
    </location>
</feature>
<dbReference type="AlphaFoldDB" id="A0A6A5ZZU7"/>
<name>A0A6A5ZZU7_9PLEO</name>
<reference evidence="2" key="1">
    <citation type="journal article" date="2020" name="Stud. Mycol.">
        <title>101 Dothideomycetes genomes: a test case for predicting lifestyles and emergence of pathogens.</title>
        <authorList>
            <person name="Haridas S."/>
            <person name="Albert R."/>
            <person name="Binder M."/>
            <person name="Bloem J."/>
            <person name="Labutti K."/>
            <person name="Salamov A."/>
            <person name="Andreopoulos B."/>
            <person name="Baker S."/>
            <person name="Barry K."/>
            <person name="Bills G."/>
            <person name="Bluhm B."/>
            <person name="Cannon C."/>
            <person name="Castanera R."/>
            <person name="Culley D."/>
            <person name="Daum C."/>
            <person name="Ezra D."/>
            <person name="Gonzalez J."/>
            <person name="Henrissat B."/>
            <person name="Kuo A."/>
            <person name="Liang C."/>
            <person name="Lipzen A."/>
            <person name="Lutzoni F."/>
            <person name="Magnuson J."/>
            <person name="Mondo S."/>
            <person name="Nolan M."/>
            <person name="Ohm R."/>
            <person name="Pangilinan J."/>
            <person name="Park H.-J."/>
            <person name="Ramirez L."/>
            <person name="Alfaro M."/>
            <person name="Sun H."/>
            <person name="Tritt A."/>
            <person name="Yoshinaga Y."/>
            <person name="Zwiers L.-H."/>
            <person name="Turgeon B."/>
            <person name="Goodwin S."/>
            <person name="Spatafora J."/>
            <person name="Crous P."/>
            <person name="Grigoriev I."/>
        </authorList>
    </citation>
    <scope>NUCLEOTIDE SEQUENCE</scope>
    <source>
        <strain evidence="2">CBS 119687</strain>
    </source>
</reference>
<evidence type="ECO:0000256" key="1">
    <source>
        <dbReference type="SAM" id="MobiDB-lite"/>
    </source>
</evidence>